<evidence type="ECO:0000313" key="4">
    <source>
        <dbReference type="Proteomes" id="UP000747399"/>
    </source>
</evidence>
<dbReference type="EMBL" id="BNCO01000076">
    <property type="protein sequence ID" value="GIL65525.1"/>
    <property type="molecule type" value="Genomic_DNA"/>
</dbReference>
<accession>A0A8J4F9H2</accession>
<dbReference type="AlphaFoldDB" id="A0A8J4F9H2"/>
<protein>
    <submittedName>
        <fullName evidence="3">Uncharacterized protein</fullName>
    </submittedName>
</protein>
<evidence type="ECO:0000256" key="2">
    <source>
        <dbReference type="SAM" id="Phobius"/>
    </source>
</evidence>
<keyword evidence="2" id="KW-0812">Transmembrane</keyword>
<keyword evidence="2" id="KW-1133">Transmembrane helix</keyword>
<sequence>MQQQPLGIHTAMYASRTMTSRTCLLISLSNLLLASAVSLNITSQIIVAGSRLALCGYYTISYEMWAQSTAAYLYVTDTACNSLTASPCQPTITEALLPLSCVDRLTCKGETSQPSTVPLCLVVANKNTTASLEVNLAVSGSFTPVNTSSSSSGSSSSSSSSSKGFSTFEVVLIVVGCAAGLVVLVGLMSLTSWLLCFKPPISRQIGGEGDGDFGAKPPSGGGALQRVLSAPPPPLLPSPGTVYPYPLNGGTPYGIAPPLSPVPYAMVPMPLSPYGSMRSPSALAPLPTEAYSGLSQPPASPPPLLRLPPRLPQTAPSPPVAATPSQPPLVLPNLQQEQQDL</sequence>
<evidence type="ECO:0000256" key="1">
    <source>
        <dbReference type="SAM" id="MobiDB-lite"/>
    </source>
</evidence>
<feature type="compositionally biased region" description="Pro residues" evidence="1">
    <location>
        <begin position="298"/>
        <end position="330"/>
    </location>
</feature>
<reference evidence="3" key="1">
    <citation type="journal article" date="2021" name="Proc. Natl. Acad. Sci. U.S.A.">
        <title>Three genomes in the algal genus Volvox reveal the fate of a haploid sex-determining region after a transition to homothallism.</title>
        <authorList>
            <person name="Yamamoto K."/>
            <person name="Hamaji T."/>
            <person name="Kawai-Toyooka H."/>
            <person name="Matsuzaki R."/>
            <person name="Takahashi F."/>
            <person name="Nishimura Y."/>
            <person name="Kawachi M."/>
            <person name="Noguchi H."/>
            <person name="Minakuchi Y."/>
            <person name="Umen J.G."/>
            <person name="Toyoda A."/>
            <person name="Nozaki H."/>
        </authorList>
    </citation>
    <scope>NUCLEOTIDE SEQUENCE</scope>
    <source>
        <strain evidence="3">NIES-3780</strain>
    </source>
</reference>
<gene>
    <name evidence="3" type="ORF">Vafri_19288</name>
</gene>
<organism evidence="3 4">
    <name type="scientific">Volvox africanus</name>
    <dbReference type="NCBI Taxonomy" id="51714"/>
    <lineage>
        <taxon>Eukaryota</taxon>
        <taxon>Viridiplantae</taxon>
        <taxon>Chlorophyta</taxon>
        <taxon>core chlorophytes</taxon>
        <taxon>Chlorophyceae</taxon>
        <taxon>CS clade</taxon>
        <taxon>Chlamydomonadales</taxon>
        <taxon>Volvocaceae</taxon>
        <taxon>Volvox</taxon>
    </lineage>
</organism>
<evidence type="ECO:0000313" key="3">
    <source>
        <dbReference type="EMBL" id="GIL65525.1"/>
    </source>
</evidence>
<keyword evidence="4" id="KW-1185">Reference proteome</keyword>
<feature type="region of interest" description="Disordered" evidence="1">
    <location>
        <begin position="208"/>
        <end position="231"/>
    </location>
</feature>
<name>A0A8J4F9H2_9CHLO</name>
<keyword evidence="2" id="KW-0472">Membrane</keyword>
<proteinExistence type="predicted"/>
<feature type="region of interest" description="Disordered" evidence="1">
    <location>
        <begin position="285"/>
        <end position="341"/>
    </location>
</feature>
<feature type="transmembrane region" description="Helical" evidence="2">
    <location>
        <begin position="170"/>
        <end position="195"/>
    </location>
</feature>
<comment type="caution">
    <text evidence="3">The sequence shown here is derived from an EMBL/GenBank/DDBJ whole genome shotgun (WGS) entry which is preliminary data.</text>
</comment>
<dbReference type="Proteomes" id="UP000747399">
    <property type="component" value="Unassembled WGS sequence"/>
</dbReference>